<gene>
    <name evidence="1" type="ORF">LCGC14_0458490</name>
</gene>
<accession>A0A0F9SKY1</accession>
<name>A0A0F9SKY1_9ZZZZ</name>
<reference evidence="1" key="1">
    <citation type="journal article" date="2015" name="Nature">
        <title>Complex archaea that bridge the gap between prokaryotes and eukaryotes.</title>
        <authorList>
            <person name="Spang A."/>
            <person name="Saw J.H."/>
            <person name="Jorgensen S.L."/>
            <person name="Zaremba-Niedzwiedzka K."/>
            <person name="Martijn J."/>
            <person name="Lind A.E."/>
            <person name="van Eijk R."/>
            <person name="Schleper C."/>
            <person name="Guy L."/>
            <person name="Ettema T.J."/>
        </authorList>
    </citation>
    <scope>NUCLEOTIDE SEQUENCE</scope>
</reference>
<dbReference type="EMBL" id="LAZR01000467">
    <property type="protein sequence ID" value="KKN67704.1"/>
    <property type="molecule type" value="Genomic_DNA"/>
</dbReference>
<evidence type="ECO:0000313" key="1">
    <source>
        <dbReference type="EMBL" id="KKN67704.1"/>
    </source>
</evidence>
<sequence length="74" mass="8857">MDVLTCDRYRCKNIMCDLLSYEYGYICHECFDELVELGIEADIKNFMNSKKKTQHKFNEKHIIDYFSEIFSDGN</sequence>
<comment type="caution">
    <text evidence="1">The sequence shown here is derived from an EMBL/GenBank/DDBJ whole genome shotgun (WGS) entry which is preliminary data.</text>
</comment>
<proteinExistence type="predicted"/>
<protein>
    <submittedName>
        <fullName evidence="1">Uncharacterized protein</fullName>
    </submittedName>
</protein>
<dbReference type="AlphaFoldDB" id="A0A0F9SKY1"/>
<organism evidence="1">
    <name type="scientific">marine sediment metagenome</name>
    <dbReference type="NCBI Taxonomy" id="412755"/>
    <lineage>
        <taxon>unclassified sequences</taxon>
        <taxon>metagenomes</taxon>
        <taxon>ecological metagenomes</taxon>
    </lineage>
</organism>